<feature type="transmembrane region" description="Helical" evidence="2">
    <location>
        <begin position="74"/>
        <end position="102"/>
    </location>
</feature>
<reference evidence="3 4" key="1">
    <citation type="submission" date="2023-07" db="EMBL/GenBank/DDBJ databases">
        <title>Sequencing the genomes of 1000 actinobacteria strains.</title>
        <authorList>
            <person name="Klenk H.-P."/>
        </authorList>
    </citation>
    <scope>NUCLEOTIDE SEQUENCE [LARGE SCALE GENOMIC DNA]</scope>
    <source>
        <strain evidence="3 4">DSM 44711</strain>
    </source>
</reference>
<evidence type="ECO:0000256" key="1">
    <source>
        <dbReference type="SAM" id="MobiDB-lite"/>
    </source>
</evidence>
<dbReference type="RefSeq" id="WP_310416256.1">
    <property type="nucleotide sequence ID" value="NZ_JAVDYC010000001.1"/>
</dbReference>
<dbReference type="EMBL" id="JAVDYC010000001">
    <property type="protein sequence ID" value="MDR7323799.1"/>
    <property type="molecule type" value="Genomic_DNA"/>
</dbReference>
<evidence type="ECO:0000313" key="3">
    <source>
        <dbReference type="EMBL" id="MDR7323799.1"/>
    </source>
</evidence>
<evidence type="ECO:0000256" key="2">
    <source>
        <dbReference type="SAM" id="Phobius"/>
    </source>
</evidence>
<feature type="compositionally biased region" description="Basic and acidic residues" evidence="1">
    <location>
        <begin position="1"/>
        <end position="23"/>
    </location>
</feature>
<sequence>MNAGDHPARPGRDDDVGEPHDEAAAGTEAAASATIEALEPHAWNQRHVSADVVAFLERRWSFAEQSASHAHRSIVILLGFLASVGVLLALFVAAVLLVAVLINHLAVQLPTQLGLLLSLAGPGGLAGLTVTVCLCRR</sequence>
<organism evidence="3 4">
    <name type="scientific">Catenuloplanes niger</name>
    <dbReference type="NCBI Taxonomy" id="587534"/>
    <lineage>
        <taxon>Bacteria</taxon>
        <taxon>Bacillati</taxon>
        <taxon>Actinomycetota</taxon>
        <taxon>Actinomycetes</taxon>
        <taxon>Micromonosporales</taxon>
        <taxon>Micromonosporaceae</taxon>
        <taxon>Catenuloplanes</taxon>
    </lineage>
</organism>
<dbReference type="Proteomes" id="UP001183629">
    <property type="component" value="Unassembled WGS sequence"/>
</dbReference>
<dbReference type="AlphaFoldDB" id="A0AAE3ZRS1"/>
<keyword evidence="2" id="KW-0812">Transmembrane</keyword>
<feature type="transmembrane region" description="Helical" evidence="2">
    <location>
        <begin position="114"/>
        <end position="135"/>
    </location>
</feature>
<accession>A0AAE3ZRS1</accession>
<proteinExistence type="predicted"/>
<keyword evidence="2" id="KW-0472">Membrane</keyword>
<gene>
    <name evidence="3" type="ORF">J2S44_004049</name>
</gene>
<feature type="region of interest" description="Disordered" evidence="1">
    <location>
        <begin position="1"/>
        <end position="30"/>
    </location>
</feature>
<name>A0AAE3ZRS1_9ACTN</name>
<keyword evidence="4" id="KW-1185">Reference proteome</keyword>
<evidence type="ECO:0000313" key="4">
    <source>
        <dbReference type="Proteomes" id="UP001183629"/>
    </source>
</evidence>
<keyword evidence="2" id="KW-1133">Transmembrane helix</keyword>
<protein>
    <submittedName>
        <fullName evidence="3">Uncharacterized protein</fullName>
    </submittedName>
</protein>
<comment type="caution">
    <text evidence="3">The sequence shown here is derived from an EMBL/GenBank/DDBJ whole genome shotgun (WGS) entry which is preliminary data.</text>
</comment>